<organism evidence="1 2">
    <name type="scientific">Floridaenema aerugineum BLCC-F46</name>
    <dbReference type="NCBI Taxonomy" id="3153654"/>
    <lineage>
        <taxon>Bacteria</taxon>
        <taxon>Bacillati</taxon>
        <taxon>Cyanobacteriota</taxon>
        <taxon>Cyanophyceae</taxon>
        <taxon>Oscillatoriophycideae</taxon>
        <taxon>Aerosakkonematales</taxon>
        <taxon>Aerosakkonemataceae</taxon>
        <taxon>Floridanema</taxon>
        <taxon>Floridanema aerugineum</taxon>
    </lineage>
</organism>
<name>A0ABV4X5Z3_9CYAN</name>
<sequence>MEYLVKVLEPTDLWDLQNNINKETNKYYHPTRTIPFVQPSLRSRGSAIIHDLTN</sequence>
<comment type="caution">
    <text evidence="1">The sequence shown here is derived from an EMBL/GenBank/DDBJ whole genome shotgun (WGS) entry which is preliminary data.</text>
</comment>
<dbReference type="EMBL" id="JBHFNQ010000094">
    <property type="protein sequence ID" value="MFB2877603.1"/>
    <property type="molecule type" value="Genomic_DNA"/>
</dbReference>
<dbReference type="Proteomes" id="UP001576774">
    <property type="component" value="Unassembled WGS sequence"/>
</dbReference>
<gene>
    <name evidence="1" type="ORF">ACE1CC_12180</name>
</gene>
<evidence type="ECO:0000313" key="1">
    <source>
        <dbReference type="EMBL" id="MFB2877603.1"/>
    </source>
</evidence>
<dbReference type="RefSeq" id="WP_413270702.1">
    <property type="nucleotide sequence ID" value="NZ_JBHFNQ010000094.1"/>
</dbReference>
<keyword evidence="2" id="KW-1185">Reference proteome</keyword>
<proteinExistence type="predicted"/>
<evidence type="ECO:0000313" key="2">
    <source>
        <dbReference type="Proteomes" id="UP001576774"/>
    </source>
</evidence>
<reference evidence="1 2" key="1">
    <citation type="submission" date="2024-09" db="EMBL/GenBank/DDBJ databases">
        <title>Floridaenema gen nov. (Aerosakkonemataceae, Aerosakkonematales ord. nov., Cyanobacteria) from benthic tropical and subtropical fresh waters, with the description of four new species.</title>
        <authorList>
            <person name="Moretto J.A."/>
            <person name="Berthold D.E."/>
            <person name="Lefler F.W."/>
            <person name="Huang I.-S."/>
            <person name="Laughinghouse H. IV."/>
        </authorList>
    </citation>
    <scope>NUCLEOTIDE SEQUENCE [LARGE SCALE GENOMIC DNA]</scope>
    <source>
        <strain evidence="1 2">BLCC-F46</strain>
    </source>
</reference>
<protein>
    <submittedName>
        <fullName evidence="1">Uncharacterized protein</fullName>
    </submittedName>
</protein>
<accession>A0ABV4X5Z3</accession>